<evidence type="ECO:0000313" key="1">
    <source>
        <dbReference type="EMBL" id="AWV20628.1"/>
    </source>
</evidence>
<dbReference type="EMBL" id="CP025188">
    <property type="protein sequence ID" value="AWV20628.1"/>
    <property type="molecule type" value="Genomic_DNA"/>
</dbReference>
<dbReference type="RefSeq" id="WP_168550431.1">
    <property type="nucleotide sequence ID" value="NZ_CP025065.1"/>
</dbReference>
<dbReference type="AlphaFoldDB" id="A0A4Y1MRT1"/>
<gene>
    <name evidence="1" type="ORF">RADP37_04693</name>
</gene>
<accession>A0A4Y1MRT1</accession>
<proteinExistence type="predicted"/>
<name>A0A4Y1MRT1_9PROT</name>
<sequence>MAEVLSSPTGLKLPHVERRVEEVLSFVLGYAAGGQTQYLTDVTSWPADHARYLAERVLAGTRGQSLALATVHVGDNLRDAFINALGEVLFGQEEGVLILSAPTSGTLLFVFTEVQQ</sequence>
<organism evidence="1">
    <name type="scientific">Roseomonas mucosa</name>
    <dbReference type="NCBI Taxonomy" id="207340"/>
    <lineage>
        <taxon>Bacteria</taxon>
        <taxon>Pseudomonadati</taxon>
        <taxon>Pseudomonadota</taxon>
        <taxon>Alphaproteobacteria</taxon>
        <taxon>Acetobacterales</taxon>
        <taxon>Roseomonadaceae</taxon>
        <taxon>Roseomonas</taxon>
    </lineage>
</organism>
<reference evidence="1" key="1">
    <citation type="submission" date="2017-12" db="EMBL/GenBank/DDBJ databases">
        <authorList>
            <person name="Martens C."/>
            <person name="Dahlstrom E."/>
            <person name="Barbian K."/>
            <person name="Sykora L."/>
            <person name="Ricklefs S."/>
            <person name="Bruno D."/>
            <person name="Anzick I."/>
            <person name="Myles I."/>
            <person name="Datta S.K."/>
        </authorList>
    </citation>
    <scope>NUCLEOTIDE SEQUENCE</scope>
    <source>
        <strain evidence="1">AD2</strain>
        <plasmid evidence="1">p1-AD2</plasmid>
    </source>
</reference>
<protein>
    <submittedName>
        <fullName evidence="1">Uncharacterized protein</fullName>
    </submittedName>
</protein>
<geneLocation type="plasmid" evidence="1">
    <name>p1-AD2</name>
</geneLocation>
<keyword evidence="1" id="KW-0614">Plasmid</keyword>